<dbReference type="EMBL" id="CAJOBQ010001216">
    <property type="protein sequence ID" value="CAF4467106.1"/>
    <property type="molecule type" value="Genomic_DNA"/>
</dbReference>
<feature type="compositionally biased region" description="Basic and acidic residues" evidence="1">
    <location>
        <begin position="61"/>
        <end position="76"/>
    </location>
</feature>
<sequence>GKIEEYDMKKKKWKVIADIPNFKTSNGLATKNNKLYLMDTTKEEGESQIIKEINLLTHKWENPENSKSVTDLHNEKSQSNIKNEASESNRSGKI</sequence>
<dbReference type="SUPFAM" id="SSF117281">
    <property type="entry name" value="Kelch motif"/>
    <property type="match status" value="1"/>
</dbReference>
<dbReference type="InterPro" id="IPR015915">
    <property type="entry name" value="Kelch-typ_b-propeller"/>
</dbReference>
<organism evidence="3 4">
    <name type="scientific">Rotaria socialis</name>
    <dbReference type="NCBI Taxonomy" id="392032"/>
    <lineage>
        <taxon>Eukaryota</taxon>
        <taxon>Metazoa</taxon>
        <taxon>Spiralia</taxon>
        <taxon>Gnathifera</taxon>
        <taxon>Rotifera</taxon>
        <taxon>Eurotatoria</taxon>
        <taxon>Bdelloidea</taxon>
        <taxon>Philodinida</taxon>
        <taxon>Philodinidae</taxon>
        <taxon>Rotaria</taxon>
    </lineage>
</organism>
<accession>A0A821IBE1</accession>
<dbReference type="Proteomes" id="UP000663862">
    <property type="component" value="Unassembled WGS sequence"/>
</dbReference>
<feature type="non-terminal residue" evidence="3">
    <location>
        <position position="1"/>
    </location>
</feature>
<evidence type="ECO:0000256" key="1">
    <source>
        <dbReference type="SAM" id="MobiDB-lite"/>
    </source>
</evidence>
<comment type="caution">
    <text evidence="3">The sequence shown here is derived from an EMBL/GenBank/DDBJ whole genome shotgun (WGS) entry which is preliminary data.</text>
</comment>
<evidence type="ECO:0000313" key="3">
    <source>
        <dbReference type="EMBL" id="CAF4698766.1"/>
    </source>
</evidence>
<dbReference type="Proteomes" id="UP000663838">
    <property type="component" value="Unassembled WGS sequence"/>
</dbReference>
<evidence type="ECO:0000313" key="2">
    <source>
        <dbReference type="EMBL" id="CAF4467106.1"/>
    </source>
</evidence>
<protein>
    <submittedName>
        <fullName evidence="3">Uncharacterized protein</fullName>
    </submittedName>
</protein>
<proteinExistence type="predicted"/>
<gene>
    <name evidence="3" type="ORF">TOA249_LOCUS16914</name>
    <name evidence="2" type="ORF">TSG867_LOCUS18318</name>
</gene>
<name>A0A821IBE1_9BILA</name>
<evidence type="ECO:0000313" key="4">
    <source>
        <dbReference type="Proteomes" id="UP000663838"/>
    </source>
</evidence>
<feature type="region of interest" description="Disordered" evidence="1">
    <location>
        <begin position="61"/>
        <end position="94"/>
    </location>
</feature>
<feature type="compositionally biased region" description="Polar residues" evidence="1">
    <location>
        <begin position="77"/>
        <end position="94"/>
    </location>
</feature>
<dbReference type="AlphaFoldDB" id="A0A821IBE1"/>
<reference evidence="3" key="1">
    <citation type="submission" date="2021-02" db="EMBL/GenBank/DDBJ databases">
        <authorList>
            <person name="Nowell W R."/>
        </authorList>
    </citation>
    <scope>NUCLEOTIDE SEQUENCE</scope>
</reference>
<dbReference type="EMBL" id="CAJOBS010001181">
    <property type="protein sequence ID" value="CAF4698766.1"/>
    <property type="molecule type" value="Genomic_DNA"/>
</dbReference>
<dbReference type="Gene3D" id="2.120.10.80">
    <property type="entry name" value="Kelch-type beta propeller"/>
    <property type="match status" value="1"/>
</dbReference>